<dbReference type="OrthoDB" id="5193366at2"/>
<comment type="caution">
    <text evidence="2">The sequence shown here is derived from an EMBL/GenBank/DDBJ whole genome shotgun (WGS) entry which is preliminary data.</text>
</comment>
<feature type="transmembrane region" description="Helical" evidence="1">
    <location>
        <begin position="54"/>
        <end position="75"/>
    </location>
</feature>
<proteinExistence type="predicted"/>
<gene>
    <name evidence="2" type="ORF">FMM08_21745</name>
</gene>
<keyword evidence="1" id="KW-1133">Transmembrane helix</keyword>
<sequence length="180" mass="18447">MTRPTRSSTSASRASGVDLERVRSRVSAYVYGNVLVLAAVVGCSPEYVHDGSAVVVVLATTVTTYLAHVVAHRTGGGVGRHREEAELHLRAELRDATPIVTSGVLPALVLLVSALAGWRETPAALAQLVAALVPVVRLAATGSVTSRHVPGGSSRGAFWSAVGLAAAGTVIAAVKVSLTH</sequence>
<evidence type="ECO:0000313" key="2">
    <source>
        <dbReference type="EMBL" id="TXR51655.1"/>
    </source>
</evidence>
<keyword evidence="3" id="KW-1185">Reference proteome</keyword>
<dbReference type="EMBL" id="VKAC01000019">
    <property type="protein sequence ID" value="TXR51655.1"/>
    <property type="molecule type" value="Genomic_DNA"/>
</dbReference>
<dbReference type="RefSeq" id="WP_147928449.1">
    <property type="nucleotide sequence ID" value="NZ_VKAC01000019.1"/>
</dbReference>
<organism evidence="2 3">
    <name type="scientific">Quadrisphaera setariae</name>
    <dbReference type="NCBI Taxonomy" id="2593304"/>
    <lineage>
        <taxon>Bacteria</taxon>
        <taxon>Bacillati</taxon>
        <taxon>Actinomycetota</taxon>
        <taxon>Actinomycetes</taxon>
        <taxon>Kineosporiales</taxon>
        <taxon>Kineosporiaceae</taxon>
        <taxon>Quadrisphaera</taxon>
    </lineage>
</organism>
<evidence type="ECO:0000256" key="1">
    <source>
        <dbReference type="SAM" id="Phobius"/>
    </source>
</evidence>
<keyword evidence="1" id="KW-0812">Transmembrane</keyword>
<feature type="transmembrane region" description="Helical" evidence="1">
    <location>
        <begin position="28"/>
        <end position="48"/>
    </location>
</feature>
<dbReference type="AlphaFoldDB" id="A0A5C8Z0K6"/>
<accession>A0A5C8Z0K6</accession>
<evidence type="ECO:0000313" key="3">
    <source>
        <dbReference type="Proteomes" id="UP000321234"/>
    </source>
</evidence>
<feature type="transmembrane region" description="Helical" evidence="1">
    <location>
        <begin position="96"/>
        <end position="118"/>
    </location>
</feature>
<feature type="transmembrane region" description="Helical" evidence="1">
    <location>
        <begin position="157"/>
        <end position="178"/>
    </location>
</feature>
<name>A0A5C8Z0K6_9ACTN</name>
<reference evidence="2 3" key="1">
    <citation type="submission" date="2019-07" db="EMBL/GenBank/DDBJ databases">
        <title>Quadrisphaera sp. strain DD2A genome sequencing and assembly.</title>
        <authorList>
            <person name="Kim I."/>
        </authorList>
    </citation>
    <scope>NUCLEOTIDE SEQUENCE [LARGE SCALE GENOMIC DNA]</scope>
    <source>
        <strain evidence="2 3">DD2A</strain>
    </source>
</reference>
<protein>
    <submittedName>
        <fullName evidence="2">Uncharacterized protein</fullName>
    </submittedName>
</protein>
<dbReference type="Proteomes" id="UP000321234">
    <property type="component" value="Unassembled WGS sequence"/>
</dbReference>
<keyword evidence="1" id="KW-0472">Membrane</keyword>